<dbReference type="Pfam" id="PF01229">
    <property type="entry name" value="Glyco_hydro_39"/>
    <property type="match status" value="2"/>
</dbReference>
<gene>
    <name evidence="8" type="primary">LOC113213394</name>
</gene>
<comment type="similarity">
    <text evidence="1">Belongs to the glycosyl hydrolase 39 family.</text>
</comment>
<feature type="domain" description="Glycosyl hydrolases family 39 N-terminal catalytic" evidence="6">
    <location>
        <begin position="185"/>
        <end position="504"/>
    </location>
</feature>
<reference evidence="8" key="1">
    <citation type="submission" date="2025-08" db="UniProtKB">
        <authorList>
            <consortium name="RefSeq"/>
        </authorList>
    </citation>
    <scope>IDENTIFICATION</scope>
    <source>
        <tissue evidence="8">Whole organism</tissue>
    </source>
</reference>
<dbReference type="SUPFAM" id="SSF51011">
    <property type="entry name" value="Glycosyl hydrolase domain"/>
    <property type="match status" value="1"/>
</dbReference>
<dbReference type="InterPro" id="IPR013783">
    <property type="entry name" value="Ig-like_fold"/>
</dbReference>
<dbReference type="KEGG" id="foc:113213394"/>
<evidence type="ECO:0000313" key="8">
    <source>
        <dbReference type="RefSeq" id="XP_052119935.1"/>
    </source>
</evidence>
<feature type="region of interest" description="Disordered" evidence="4">
    <location>
        <begin position="150"/>
        <end position="180"/>
    </location>
</feature>
<proteinExistence type="inferred from homology"/>
<dbReference type="Proteomes" id="UP000504606">
    <property type="component" value="Unplaced"/>
</dbReference>
<dbReference type="PROSITE" id="PS01027">
    <property type="entry name" value="GLYCOSYL_HYDROL_F39"/>
    <property type="match status" value="1"/>
</dbReference>
<evidence type="ECO:0000256" key="3">
    <source>
        <dbReference type="ARBA" id="ARBA00023295"/>
    </source>
</evidence>
<evidence type="ECO:0000256" key="1">
    <source>
        <dbReference type="ARBA" id="ARBA00008875"/>
    </source>
</evidence>
<evidence type="ECO:0000256" key="5">
    <source>
        <dbReference type="SAM" id="SignalP"/>
    </source>
</evidence>
<dbReference type="GO" id="GO:0003940">
    <property type="term" value="F:L-iduronidase activity"/>
    <property type="evidence" value="ECO:0007669"/>
    <property type="project" value="TreeGrafter"/>
</dbReference>
<dbReference type="PANTHER" id="PTHR12631:SF8">
    <property type="entry name" value="ALPHA-L-IDURONIDASE"/>
    <property type="match status" value="1"/>
</dbReference>
<dbReference type="InterPro" id="IPR049166">
    <property type="entry name" value="GH39_cat"/>
</dbReference>
<dbReference type="InterPro" id="IPR051923">
    <property type="entry name" value="Glycosyl_Hydrolase_39"/>
</dbReference>
<dbReference type="InterPro" id="IPR017853">
    <property type="entry name" value="GH"/>
</dbReference>
<dbReference type="SUPFAM" id="SSF51445">
    <property type="entry name" value="(Trans)glycosidases"/>
    <property type="match status" value="1"/>
</dbReference>
<evidence type="ECO:0000313" key="7">
    <source>
        <dbReference type="Proteomes" id="UP000504606"/>
    </source>
</evidence>
<sequence length="743" mass="81120">MLGPLLPLLLLLPPLCPADQPHAQGAQGYHNYRVTLRIADAEPLRDLPAFWSSTGFSAPSAREAEAYLLSEEMEWNLAYIGASPRAAVRLVRAHWLLQLVRAAPESISSSSRSPGWRWNFSLLDRFLDRLDLNGLRPGFEIMGNPRVEGDAETLGEARAEAAATSGAAGAPPGQAKGQAGQPLITNITDQAQLWARLVRDTIVHCGERYGPGAVARWRFETWNEPDLAMYNSFNWTVDGYMAYFNATVRGVREAQEILGVKLRLGGPAGIFKARRRHPICWHVLEHCDRLASRNLSCGLDFITFHRKGNSTARGVSSGTMRQLHQFSRMFPHLRDLPFANDEADPLTGWWRVEPWRADRRYAGMVVNTVVDLQEHWRSRGGVSLKNGHRQPPRLPPLEVLSNDNGFLETTPRHFEQRTLLSSFRDAGDGGSGRGSLQLFRKSVLTSMAMLSFVEGAQLAVQSDSQPALDAPLRLAPLASIAADRSALSLLIAFTNETAPADDSVVAGVHLSVPTAAAAALGVAAAADPQQEGREATEAAATSSTPRRLRGPILARVSSLDGDPSAVWRAAGSPPAPDGALRDRMRRAELPGVKLIRQFAEGEGVSLSFNMTLGCIALVQIFSPQRQPPLRVRGLRAMNVSYNEVFVLWGEEVSQSGQVIGYEVSFRQNYEDPFRVISAPAEVDGGRWLLFPSFHYAPAAPAAPIGSALGEQTRGQYRVAAVDAWGRVGPAALLRYPTRSGPIR</sequence>
<evidence type="ECO:0000259" key="6">
    <source>
        <dbReference type="Pfam" id="PF01229"/>
    </source>
</evidence>
<dbReference type="OrthoDB" id="15153at2759"/>
<dbReference type="Gene3D" id="2.60.40.1500">
    <property type="entry name" value="Glycosyl hydrolase domain, family 39"/>
    <property type="match status" value="1"/>
</dbReference>
<dbReference type="Gene3D" id="3.20.20.80">
    <property type="entry name" value="Glycosidases"/>
    <property type="match status" value="1"/>
</dbReference>
<name>A0A9C6TTJ1_FRAOC</name>
<protein>
    <submittedName>
        <fullName evidence="8">Alpha-L-iduronidase</fullName>
    </submittedName>
</protein>
<dbReference type="InterPro" id="IPR049165">
    <property type="entry name" value="GH39_as"/>
</dbReference>
<keyword evidence="7" id="KW-1185">Reference proteome</keyword>
<dbReference type="RefSeq" id="XP_052119935.1">
    <property type="nucleotide sequence ID" value="XM_052263975.1"/>
</dbReference>
<feature type="signal peptide" evidence="5">
    <location>
        <begin position="1"/>
        <end position="18"/>
    </location>
</feature>
<dbReference type="AlphaFoldDB" id="A0A9C6TTJ1"/>
<keyword evidence="3" id="KW-0326">Glycosidase</keyword>
<evidence type="ECO:0000256" key="4">
    <source>
        <dbReference type="SAM" id="MobiDB-lite"/>
    </source>
</evidence>
<feature type="domain" description="Glycosyl hydrolases family 39 N-terminal catalytic" evidence="6">
    <location>
        <begin position="36"/>
        <end position="142"/>
    </location>
</feature>
<organism evidence="7 8">
    <name type="scientific">Frankliniella occidentalis</name>
    <name type="common">Western flower thrips</name>
    <name type="synonym">Euthrips occidentalis</name>
    <dbReference type="NCBI Taxonomy" id="133901"/>
    <lineage>
        <taxon>Eukaryota</taxon>
        <taxon>Metazoa</taxon>
        <taxon>Ecdysozoa</taxon>
        <taxon>Arthropoda</taxon>
        <taxon>Hexapoda</taxon>
        <taxon>Insecta</taxon>
        <taxon>Pterygota</taxon>
        <taxon>Neoptera</taxon>
        <taxon>Paraneoptera</taxon>
        <taxon>Thysanoptera</taxon>
        <taxon>Terebrantia</taxon>
        <taxon>Thripoidea</taxon>
        <taxon>Thripidae</taxon>
        <taxon>Frankliniella</taxon>
    </lineage>
</organism>
<feature type="compositionally biased region" description="Low complexity" evidence="4">
    <location>
        <begin position="152"/>
        <end position="180"/>
    </location>
</feature>
<feature type="chain" id="PRO_5038867887" evidence="5">
    <location>
        <begin position="19"/>
        <end position="743"/>
    </location>
</feature>
<keyword evidence="2" id="KW-0378">Hydrolase</keyword>
<evidence type="ECO:0000256" key="2">
    <source>
        <dbReference type="ARBA" id="ARBA00022801"/>
    </source>
</evidence>
<dbReference type="PANTHER" id="PTHR12631">
    <property type="entry name" value="ALPHA-L-IDURONIDASE"/>
    <property type="match status" value="1"/>
</dbReference>
<keyword evidence="5" id="KW-0732">Signal</keyword>
<dbReference type="GeneID" id="113213394"/>
<dbReference type="Gene3D" id="2.60.40.10">
    <property type="entry name" value="Immunoglobulins"/>
    <property type="match status" value="1"/>
</dbReference>
<accession>A0A9C6TTJ1</accession>